<dbReference type="EMBL" id="CASHSV030000002">
    <property type="protein sequence ID" value="CAJ2635633.1"/>
    <property type="molecule type" value="Genomic_DNA"/>
</dbReference>
<protein>
    <submittedName>
        <fullName evidence="1">Uncharacterized protein</fullName>
    </submittedName>
</protein>
<gene>
    <name evidence="1" type="ORF">MILVUS5_LOCUS6284</name>
</gene>
<accession>A0ACB0IVL1</accession>
<organism evidence="1 2">
    <name type="scientific">Trifolium pratense</name>
    <name type="common">Red clover</name>
    <dbReference type="NCBI Taxonomy" id="57577"/>
    <lineage>
        <taxon>Eukaryota</taxon>
        <taxon>Viridiplantae</taxon>
        <taxon>Streptophyta</taxon>
        <taxon>Embryophyta</taxon>
        <taxon>Tracheophyta</taxon>
        <taxon>Spermatophyta</taxon>
        <taxon>Magnoliopsida</taxon>
        <taxon>eudicotyledons</taxon>
        <taxon>Gunneridae</taxon>
        <taxon>Pentapetalae</taxon>
        <taxon>rosids</taxon>
        <taxon>fabids</taxon>
        <taxon>Fabales</taxon>
        <taxon>Fabaceae</taxon>
        <taxon>Papilionoideae</taxon>
        <taxon>50 kb inversion clade</taxon>
        <taxon>NPAAA clade</taxon>
        <taxon>Hologalegina</taxon>
        <taxon>IRL clade</taxon>
        <taxon>Trifolieae</taxon>
        <taxon>Trifolium</taxon>
    </lineage>
</organism>
<comment type="caution">
    <text evidence="1">The sequence shown here is derived from an EMBL/GenBank/DDBJ whole genome shotgun (WGS) entry which is preliminary data.</text>
</comment>
<dbReference type="Proteomes" id="UP001177021">
    <property type="component" value="Unassembled WGS sequence"/>
</dbReference>
<evidence type="ECO:0000313" key="2">
    <source>
        <dbReference type="Proteomes" id="UP001177021"/>
    </source>
</evidence>
<reference evidence="1" key="1">
    <citation type="submission" date="2023-10" db="EMBL/GenBank/DDBJ databases">
        <authorList>
            <person name="Rodriguez Cubillos JULIANA M."/>
            <person name="De Vega J."/>
        </authorList>
    </citation>
    <scope>NUCLEOTIDE SEQUENCE</scope>
</reference>
<sequence length="200" mass="22884">MASTSPSNVLEAYYKQFQRDFSIFLNCRAEELVEGGRMVLTCLGRKSDDPSSKEGCYILELLAMVLNEMVLQGIIKDDKLNTFNIPWYTPSPSEVKLQVVTEGSFSIDRLEVFEVNWNTLNNEKTFDSEVEISDGYIVAQGMRVAQGIRAIFESLLVSHFGEAIIEEIFNRFGKILIDRMSKEINKFFFVTISLTRKHNQ</sequence>
<proteinExistence type="predicted"/>
<name>A0ACB0IVL1_TRIPR</name>
<evidence type="ECO:0000313" key="1">
    <source>
        <dbReference type="EMBL" id="CAJ2635633.1"/>
    </source>
</evidence>
<keyword evidence="2" id="KW-1185">Reference proteome</keyword>